<evidence type="ECO:0000256" key="2">
    <source>
        <dbReference type="ARBA" id="ARBA00022692"/>
    </source>
</evidence>
<comment type="subcellular location">
    <subcellularLocation>
        <location evidence="1">Membrane</location>
        <topology evidence="1">Single-pass type II membrane protein</topology>
    </subcellularLocation>
</comment>
<feature type="transmembrane region" description="Helical" evidence="8">
    <location>
        <begin position="39"/>
        <end position="65"/>
    </location>
</feature>
<dbReference type="SMART" id="SM00034">
    <property type="entry name" value="CLECT"/>
    <property type="match status" value="1"/>
</dbReference>
<organism evidence="10 11">
    <name type="scientific">Dipodomys ordii</name>
    <name type="common">Ord's kangaroo rat</name>
    <dbReference type="NCBI Taxonomy" id="10020"/>
    <lineage>
        <taxon>Eukaryota</taxon>
        <taxon>Metazoa</taxon>
        <taxon>Chordata</taxon>
        <taxon>Craniata</taxon>
        <taxon>Vertebrata</taxon>
        <taxon>Euteleostomi</taxon>
        <taxon>Mammalia</taxon>
        <taxon>Eutheria</taxon>
        <taxon>Euarchontoglires</taxon>
        <taxon>Glires</taxon>
        <taxon>Rodentia</taxon>
        <taxon>Castorimorpha</taxon>
        <taxon>Heteromyidae</taxon>
        <taxon>Dipodomyinae</taxon>
        <taxon>Dipodomys</taxon>
    </lineage>
</organism>
<reference evidence="11" key="1">
    <citation type="submission" date="2025-08" db="UniProtKB">
        <authorList>
            <consortium name="RefSeq"/>
        </authorList>
    </citation>
    <scope>IDENTIFICATION</scope>
    <source>
        <tissue evidence="11">Kidney</tissue>
    </source>
</reference>
<keyword evidence="10" id="KW-1185">Reference proteome</keyword>
<dbReference type="Proteomes" id="UP000081671">
    <property type="component" value="Unplaced"/>
</dbReference>
<dbReference type="GeneID" id="105992247"/>
<evidence type="ECO:0000256" key="3">
    <source>
        <dbReference type="ARBA" id="ARBA00022734"/>
    </source>
</evidence>
<dbReference type="InParanoid" id="A0A1S3FVW1"/>
<dbReference type="FunCoup" id="A0A1S3FVW1">
    <property type="interactions" value="251"/>
</dbReference>
<evidence type="ECO:0000256" key="1">
    <source>
        <dbReference type="ARBA" id="ARBA00004606"/>
    </source>
</evidence>
<dbReference type="GO" id="GO:0042269">
    <property type="term" value="P:regulation of natural killer cell mediated cytotoxicity"/>
    <property type="evidence" value="ECO:0007669"/>
    <property type="project" value="TreeGrafter"/>
</dbReference>
<dbReference type="RefSeq" id="XP_012880525.1">
    <property type="nucleotide sequence ID" value="XM_013025071.1"/>
</dbReference>
<gene>
    <name evidence="11" type="primary">LOC105992247</name>
</gene>
<evidence type="ECO:0000313" key="10">
    <source>
        <dbReference type="Proteomes" id="UP000081671"/>
    </source>
</evidence>
<keyword evidence="3" id="KW-0430">Lectin</keyword>
<dbReference type="InterPro" id="IPR001304">
    <property type="entry name" value="C-type_lectin-like"/>
</dbReference>
<dbReference type="KEGG" id="dord:105992247"/>
<dbReference type="InterPro" id="IPR051527">
    <property type="entry name" value="KLR_subfamily_B"/>
</dbReference>
<dbReference type="InterPro" id="IPR016186">
    <property type="entry name" value="C-type_lectin-like/link_sf"/>
</dbReference>
<dbReference type="GO" id="GO:0030246">
    <property type="term" value="F:carbohydrate binding"/>
    <property type="evidence" value="ECO:0007669"/>
    <property type="project" value="UniProtKB-KW"/>
</dbReference>
<dbReference type="InterPro" id="IPR033992">
    <property type="entry name" value="NKR-like_CTLD"/>
</dbReference>
<evidence type="ECO:0000256" key="8">
    <source>
        <dbReference type="SAM" id="Phobius"/>
    </source>
</evidence>
<dbReference type="OrthoDB" id="538816at2759"/>
<dbReference type="GO" id="GO:0005886">
    <property type="term" value="C:plasma membrane"/>
    <property type="evidence" value="ECO:0007669"/>
    <property type="project" value="TreeGrafter"/>
</dbReference>
<evidence type="ECO:0000256" key="7">
    <source>
        <dbReference type="ARBA" id="ARBA00023157"/>
    </source>
</evidence>
<dbReference type="GO" id="GO:0009986">
    <property type="term" value="C:cell surface"/>
    <property type="evidence" value="ECO:0007669"/>
    <property type="project" value="TreeGrafter"/>
</dbReference>
<name>A0A1S3FVW1_DIPOR</name>
<dbReference type="PROSITE" id="PS50041">
    <property type="entry name" value="C_TYPE_LECTIN_2"/>
    <property type="match status" value="1"/>
</dbReference>
<dbReference type="GO" id="GO:0038023">
    <property type="term" value="F:signaling receptor activity"/>
    <property type="evidence" value="ECO:0007669"/>
    <property type="project" value="TreeGrafter"/>
</dbReference>
<evidence type="ECO:0000256" key="6">
    <source>
        <dbReference type="ARBA" id="ARBA00023136"/>
    </source>
</evidence>
<dbReference type="Pfam" id="PF00059">
    <property type="entry name" value="Lectin_C"/>
    <property type="match status" value="1"/>
</dbReference>
<keyword evidence="7" id="KW-1015">Disulfide bond</keyword>
<accession>A0A1S3FVW1</accession>
<keyword evidence="2 8" id="KW-0812">Transmembrane</keyword>
<keyword evidence="4" id="KW-0735">Signal-anchor</keyword>
<keyword evidence="6 8" id="KW-0472">Membrane</keyword>
<feature type="domain" description="C-type lectin" evidence="9">
    <location>
        <begin position="110"/>
        <end position="235"/>
    </location>
</feature>
<proteinExistence type="predicted"/>
<dbReference type="InterPro" id="IPR016187">
    <property type="entry name" value="CTDL_fold"/>
</dbReference>
<dbReference type="PANTHER" id="PTHR46784">
    <property type="entry name" value="KILLER CELL LECTIN-LIKE RECEPTOR SUBFAMILY B MEMBER 1"/>
    <property type="match status" value="1"/>
</dbReference>
<dbReference type="CDD" id="cd03593">
    <property type="entry name" value="CLECT_NK_receptors_like"/>
    <property type="match status" value="1"/>
</dbReference>
<dbReference type="AlphaFoldDB" id="A0A1S3FVW1"/>
<evidence type="ECO:0000313" key="11">
    <source>
        <dbReference type="RefSeq" id="XP_012880525.1"/>
    </source>
</evidence>
<dbReference type="Gene3D" id="3.10.100.10">
    <property type="entry name" value="Mannose-Binding Protein A, subunit A"/>
    <property type="match status" value="1"/>
</dbReference>
<dbReference type="PANTHER" id="PTHR46784:SF1">
    <property type="entry name" value="KILLER CELL LECTIN-LIKE RECEPTOR SUBFAMILY B MEMBER 1"/>
    <property type="match status" value="1"/>
</dbReference>
<keyword evidence="5 8" id="KW-1133">Transmembrane helix</keyword>
<evidence type="ECO:0000256" key="5">
    <source>
        <dbReference type="ARBA" id="ARBA00022989"/>
    </source>
</evidence>
<evidence type="ECO:0000256" key="4">
    <source>
        <dbReference type="ARBA" id="ARBA00022968"/>
    </source>
</evidence>
<evidence type="ECO:0000259" key="9">
    <source>
        <dbReference type="PROSITE" id="PS50041"/>
    </source>
</evidence>
<sequence length="245" mass="27354">MDLPIIYADLHLARAPAQDSAPSSTHPPEGCRGPCWHGLAWKLFCAAVTLLVLGVAGLSVAVVLLMQKSPTEEGTVDIQENRTETTVQPLPVSPVERPAMAACPVSWHELGDKCLFLSSTPLSWNGSLTYCSTKQSNLLLIHDAEELKLLFLEFLEHSKHLYWIGLHRSVLGKTWKWTNGSEFSSSSLQLTDGAQDTSVWQDKDPSVWQDTNCAVASHKRLYAESCQAELRWICQKERSRKRSRQ</sequence>
<dbReference type="SUPFAM" id="SSF56436">
    <property type="entry name" value="C-type lectin-like"/>
    <property type="match status" value="1"/>
</dbReference>
<protein>
    <submittedName>
        <fullName evidence="11">Killer cell lectin-like receptor subfamily B member 1</fullName>
    </submittedName>
</protein>